<gene>
    <name evidence="4" type="ORF">FP507_03810</name>
</gene>
<name>A0A5M8ID58_CHLPH</name>
<dbReference type="InterPro" id="IPR052176">
    <property type="entry name" value="Glycosyl_Hydrlase_43_Enz"/>
</dbReference>
<dbReference type="EMBL" id="VMRG01000001">
    <property type="protein sequence ID" value="KAA6232315.1"/>
    <property type="molecule type" value="Genomic_DNA"/>
</dbReference>
<evidence type="ECO:0000259" key="3">
    <source>
        <dbReference type="Pfam" id="PF24793"/>
    </source>
</evidence>
<organism evidence="4 5">
    <name type="scientific">Chlorobium phaeovibrioides</name>
    <dbReference type="NCBI Taxonomy" id="1094"/>
    <lineage>
        <taxon>Bacteria</taxon>
        <taxon>Pseudomonadati</taxon>
        <taxon>Chlorobiota</taxon>
        <taxon>Chlorobiia</taxon>
        <taxon>Chlorobiales</taxon>
        <taxon>Chlorobiaceae</taxon>
        <taxon>Chlorobium/Pelodictyon group</taxon>
        <taxon>Chlorobium</taxon>
    </lineage>
</organism>
<keyword evidence="1" id="KW-0624">Polysaccharide degradation</keyword>
<keyword evidence="1" id="KW-0858">Xylan degradation</keyword>
<dbReference type="Pfam" id="PF24793">
    <property type="entry name" value="GINT1_N"/>
    <property type="match status" value="1"/>
</dbReference>
<feature type="domain" description="Glucosamine inositolphosphorylceramide transferase 1 N-terminal" evidence="3">
    <location>
        <begin position="34"/>
        <end position="315"/>
    </location>
</feature>
<dbReference type="InterPro" id="IPR056442">
    <property type="entry name" value="GINT1_N"/>
</dbReference>
<sequence length="337" mass="38402">MPIVLAITLSATLVALAMLVNHRLKRQRQKLRRQENEVWSIGLYEGPDPITLSPMDGIHNPILTAGDITDAPARFVADPFMVEHDGTYNLFFEFLNTQRETGEIGHALSRDMKTWTYTGTVLSEKFHLSYPYVFRHEGEMYMIPECAKSKSIRLYRATNFPGKWEQVTTIIKGDKRQVPLLDPSVVHHNGKWYLFSYMRKAKNLHLFVADSLESPWKEHPKSPIVTGSDHFARPGGRVVADGEVLYRYAQDGVPRYGSKAWAFRITELTPSTYREEQASSTSVVQQGNETWNNKGMHTVDPHRMPDGKWIALVDGLGNKQATMQMRTETKTAKQPQP</sequence>
<dbReference type="PANTHER" id="PTHR43772:SF2">
    <property type="entry name" value="PUTATIVE (AFU_ORTHOLOGUE AFUA_2G04480)-RELATED"/>
    <property type="match status" value="1"/>
</dbReference>
<keyword evidence="2" id="KW-0119">Carbohydrate metabolism</keyword>
<protein>
    <submittedName>
        <fullName evidence="4">Family 43 glycosylhydrolase</fullName>
    </submittedName>
</protein>
<reference evidence="4 5" key="1">
    <citation type="submission" date="2019-07" db="EMBL/GenBank/DDBJ databases">
        <title>Draft genome Sequence of Chlorobium phaeovibrioides sp. strain PhvTcv-s14, from the Phylum Chlorobi.</title>
        <authorList>
            <person name="Babenko V."/>
            <person name="Boldyreva D."/>
            <person name="Kanygina A."/>
            <person name="Selezneva O."/>
            <person name="Akopiyan T."/>
            <person name="Lunina O."/>
        </authorList>
    </citation>
    <scope>NUCLEOTIDE SEQUENCE [LARGE SCALE GENOMIC DNA]</scope>
    <source>
        <strain evidence="4 5">GrTcv12</strain>
    </source>
</reference>
<dbReference type="Gene3D" id="2.115.10.20">
    <property type="entry name" value="Glycosyl hydrolase domain, family 43"/>
    <property type="match status" value="2"/>
</dbReference>
<comment type="caution">
    <text evidence="4">The sequence shown here is derived from an EMBL/GenBank/DDBJ whole genome shotgun (WGS) entry which is preliminary data.</text>
</comment>
<dbReference type="SUPFAM" id="SSF75005">
    <property type="entry name" value="Arabinanase/levansucrase/invertase"/>
    <property type="match status" value="1"/>
</dbReference>
<keyword evidence="4" id="KW-0378">Hydrolase</keyword>
<dbReference type="GO" id="GO:0016787">
    <property type="term" value="F:hydrolase activity"/>
    <property type="evidence" value="ECO:0007669"/>
    <property type="project" value="UniProtKB-KW"/>
</dbReference>
<proteinExistence type="predicted"/>
<dbReference type="RefSeq" id="WP_151419289.1">
    <property type="nucleotide sequence ID" value="NZ_VMRG01000001.1"/>
</dbReference>
<evidence type="ECO:0000256" key="2">
    <source>
        <dbReference type="ARBA" id="ARBA00023277"/>
    </source>
</evidence>
<dbReference type="GO" id="GO:0045493">
    <property type="term" value="P:xylan catabolic process"/>
    <property type="evidence" value="ECO:0007669"/>
    <property type="project" value="UniProtKB-KW"/>
</dbReference>
<evidence type="ECO:0000256" key="1">
    <source>
        <dbReference type="ARBA" id="ARBA00022651"/>
    </source>
</evidence>
<evidence type="ECO:0000313" key="4">
    <source>
        <dbReference type="EMBL" id="KAA6232315.1"/>
    </source>
</evidence>
<evidence type="ECO:0000313" key="5">
    <source>
        <dbReference type="Proteomes" id="UP000327458"/>
    </source>
</evidence>
<accession>A0A5M8ID58</accession>
<dbReference type="InterPro" id="IPR023296">
    <property type="entry name" value="Glyco_hydro_beta-prop_sf"/>
</dbReference>
<dbReference type="AlphaFoldDB" id="A0A5M8ID58"/>
<dbReference type="PANTHER" id="PTHR43772">
    <property type="entry name" value="ENDO-1,4-BETA-XYLANASE"/>
    <property type="match status" value="1"/>
</dbReference>
<dbReference type="Proteomes" id="UP000327458">
    <property type="component" value="Unassembled WGS sequence"/>
</dbReference>